<feature type="region of interest" description="Disordered" evidence="2">
    <location>
        <begin position="101"/>
        <end position="137"/>
    </location>
</feature>
<organismHost>
    <name type="scientific">Glossina</name>
    <name type="common">tsetse flies</name>
    <dbReference type="NCBI Taxonomy" id="7393"/>
</organismHost>
<feature type="coiled-coil region" evidence="1">
    <location>
        <begin position="578"/>
        <end position="605"/>
    </location>
</feature>
<evidence type="ECO:0000256" key="2">
    <source>
        <dbReference type="SAM" id="MobiDB-lite"/>
    </source>
</evidence>
<accession>B0YLG4</accession>
<evidence type="ECO:0000256" key="1">
    <source>
        <dbReference type="SAM" id="Coils"/>
    </source>
</evidence>
<reference evidence="3 4" key="1">
    <citation type="journal article" date="2007" name="J. Virol. Methods">
        <title>Development of a non-destructive PCR method for detection of the salivary gland hypertrophy virus (SGHV) in tsetse flies.</title>
        <authorList>
            <person name="Abd-Alla A."/>
            <person name="Bossin H."/>
            <person name="Cousserans F."/>
            <person name="Parker A."/>
            <person name="Bergoin M."/>
            <person name="Robinson A."/>
        </authorList>
    </citation>
    <scope>NUCLEOTIDE SEQUENCE [LARGE SCALE GENOMIC DNA]</scope>
    <source>
        <strain evidence="4">Isolate Glossina pallidipes/Ethiopia/Seibersdorf/-</strain>
    </source>
</reference>
<reference evidence="3 4" key="2">
    <citation type="journal article" date="2008" name="J. Virol.">
        <title>Genome analysis of a Glossina pallidipes salivary gland hypertrophy virus reveals a novel, large, double-stranded circular DNA virus.</title>
        <authorList>
            <person name="Abd-Alla A.M."/>
            <person name="Cousserans F."/>
            <person name="Parker A.G."/>
            <person name="Jehle J.A."/>
            <person name="Parker N.J."/>
            <person name="Vlak J.M."/>
            <person name="Robinson A.S."/>
            <person name="Bergoin M."/>
        </authorList>
    </citation>
    <scope>NUCLEOTIDE SEQUENCE [LARGE SCALE GENOMIC DNA]</scope>
    <source>
        <strain evidence="4">Isolate Glossina pallidipes/Ethiopia/Seibersdorf/-</strain>
    </source>
</reference>
<dbReference type="RefSeq" id="YP_001686958.1">
    <property type="nucleotide sequence ID" value="NC_010356.1"/>
</dbReference>
<feature type="compositionally biased region" description="Low complexity" evidence="2">
    <location>
        <begin position="312"/>
        <end position="346"/>
    </location>
</feature>
<keyword evidence="4" id="KW-1185">Reference proteome</keyword>
<name>B0YLG4_GHVS</name>
<dbReference type="EMBL" id="EF568108">
    <property type="protein sequence ID" value="ABQ08783.1"/>
    <property type="molecule type" value="Genomic_DNA"/>
</dbReference>
<proteinExistence type="predicted"/>
<evidence type="ECO:0000313" key="4">
    <source>
        <dbReference type="Proteomes" id="UP000011301"/>
    </source>
</evidence>
<protein>
    <submittedName>
        <fullName evidence="3">Uncharacterized protein</fullName>
    </submittedName>
</protein>
<dbReference type="KEGG" id="vg:5950892"/>
<gene>
    <name evidence="3" type="ORF">SGHV010</name>
</gene>
<dbReference type="GeneID" id="5950892"/>
<feature type="coiled-coil region" evidence="1">
    <location>
        <begin position="385"/>
        <end position="504"/>
    </location>
</feature>
<organism evidence="3 4">
    <name type="scientific">Glossina hytrovirus (isolate Glossina pallidipes/Ethiopia/Seibersdorf/-)</name>
    <name type="common">GHV</name>
    <dbReference type="NCBI Taxonomy" id="379529"/>
    <lineage>
        <taxon>Viruses</taxon>
        <taxon>Viruses incertae sedis</taxon>
        <taxon>Naldaviricetes</taxon>
        <taxon>Lefavirales</taxon>
        <taxon>Hytrosaviridae</taxon>
        <taxon>Glossinavirus</taxon>
        <taxon>Glossinavirus glopallidipedis</taxon>
    </lineage>
</organism>
<evidence type="ECO:0000313" key="3">
    <source>
        <dbReference type="EMBL" id="ABQ08783.1"/>
    </source>
</evidence>
<feature type="region of interest" description="Disordered" evidence="2">
    <location>
        <begin position="288"/>
        <end position="361"/>
    </location>
</feature>
<sequence>MRRELVFYFPHIKLARHFKRLYLNYGPLFVRSQEKGAYVKMDQMIYSNNICSSENFKYNTNPEVDYELDKEIIDVEEAELMEGTPSTSAKSQQMLNQLNEFNKNTPSPMDVDTPTVRYESDKEEDEEGGGTEKKKKKPIPAVFLPHTLMIPLHNTLNISLSKSPSVIIRSKFKYYLNVPAMNDKDIDKVGINIISGSPVSMNSIDIFGNNILSSINFDKHSENIIGPKCVDKRAIANTELVFTKKTKLQDKHAESIASINSFTSFEFEYTVLTDNNRDFQINNGGVTFVSNPVHSTPNIPQPPPPEPDENPPNDTFNRPNNNNNNNNDTNNPQPDNNPRPNNDTNNPQPPQPKNNKPEDEEIRKETAILNQLKHSVSINEPEKFATDLNNVLASIENKIGNTQNENLLNIYNKQKETVQKHLNQLKSEKELQEQIKKSLERIKNSEPENIENIQKELEDQFNRNQEILKKSLEQKPIESMVSAANQVQKDVKDLKQLGEKLKETLQSLPQNQEAKEGMKALEMLQAELDNSLQTENFNTLNSDPYAKLKSKFDKLHVDLIGKLNIPVGASPIKTGTELTEEQSRIQNIRNKLEELRKAQVLANNKVTRDKTSKISTITEELKKLAGEDLVPLENMPIEFEPINMNTADIATKLFTANMALDKKEELAKIFETIPKDTRNNDKYKKIYKFPIELSTDISNLKLFLKGNLPENFDFNNYANSLLYMAKSKLEYDYFKLQDDSVTNINFPLVRDYYSDKYDDIMYTSYKFKYNENNIEMREFETNKPIQLNIQENSLAKLLIDNTKQPILFNYPIVYYTKTGINFSVDVINHFCKNNDNLVKWINYITTNNFNTNIEEYKNKNIRDALLSIFEKNYTDEEFKNKFKNTPYIFFYYCNQAIRYNLVQHISPEAVMNAGIIKNTGNEQLNAVIANANNIAALVFKYPVNPIFSSFIVFDNFDSADFSNFDNYQLIKQFSLITAGNPRGEIQFGQGHVNVVAIGGYRYILYYTSNKNNEYNFHVYGSNIQQITDKTIYPLVEPINVLPISINTNNKRFVLDFIGPIGLNIKNPFGPGSSVFGKNYNKILHNNNIQDKINEEDMLYYDKAL</sequence>
<keyword evidence="1" id="KW-0175">Coiled coil</keyword>
<dbReference type="Proteomes" id="UP000011301">
    <property type="component" value="Segment"/>
</dbReference>